<protein>
    <submittedName>
        <fullName evidence="1">926_t:CDS:1</fullName>
    </submittedName>
</protein>
<dbReference type="AlphaFoldDB" id="A0A9N9CCT8"/>
<keyword evidence="2" id="KW-1185">Reference proteome</keyword>
<accession>A0A9N9CCT8</accession>
<organism evidence="1 2">
    <name type="scientific">Funneliformis mosseae</name>
    <name type="common">Endomycorrhizal fungus</name>
    <name type="synonym">Glomus mosseae</name>
    <dbReference type="NCBI Taxonomy" id="27381"/>
    <lineage>
        <taxon>Eukaryota</taxon>
        <taxon>Fungi</taxon>
        <taxon>Fungi incertae sedis</taxon>
        <taxon>Mucoromycota</taxon>
        <taxon>Glomeromycotina</taxon>
        <taxon>Glomeromycetes</taxon>
        <taxon>Glomerales</taxon>
        <taxon>Glomeraceae</taxon>
        <taxon>Funneliformis</taxon>
    </lineage>
</organism>
<proteinExistence type="predicted"/>
<evidence type="ECO:0000313" key="2">
    <source>
        <dbReference type="Proteomes" id="UP000789375"/>
    </source>
</evidence>
<sequence length="127" mass="13981">MESQLYTGKQHAGGGLETYLLKDISGDYLYTFNAGYNGHTPVGHNGHTPDISGDCLHTSNTGHNSHTPVGIRILDTSIQGEALKHTCSRTFLKTSTKHLTQDIMAIRQTFLETSTKHPTQDIMAIRQ</sequence>
<evidence type="ECO:0000313" key="1">
    <source>
        <dbReference type="EMBL" id="CAG8597224.1"/>
    </source>
</evidence>
<comment type="caution">
    <text evidence="1">The sequence shown here is derived from an EMBL/GenBank/DDBJ whole genome shotgun (WGS) entry which is preliminary data.</text>
</comment>
<dbReference type="Proteomes" id="UP000789375">
    <property type="component" value="Unassembled WGS sequence"/>
</dbReference>
<reference evidence="1" key="1">
    <citation type="submission" date="2021-06" db="EMBL/GenBank/DDBJ databases">
        <authorList>
            <person name="Kallberg Y."/>
            <person name="Tangrot J."/>
            <person name="Rosling A."/>
        </authorList>
    </citation>
    <scope>NUCLEOTIDE SEQUENCE</scope>
    <source>
        <strain evidence="1">87-6 pot B 2015</strain>
    </source>
</reference>
<name>A0A9N9CCT8_FUNMO</name>
<gene>
    <name evidence="1" type="ORF">FMOSSE_LOCUS8755</name>
</gene>
<dbReference type="EMBL" id="CAJVPP010002359">
    <property type="protein sequence ID" value="CAG8597224.1"/>
    <property type="molecule type" value="Genomic_DNA"/>
</dbReference>